<dbReference type="SUPFAM" id="SSF54001">
    <property type="entry name" value="Cysteine proteinases"/>
    <property type="match status" value="1"/>
</dbReference>
<dbReference type="EMBL" id="CP019454">
    <property type="protein sequence ID" value="AUW93351.1"/>
    <property type="molecule type" value="Genomic_DNA"/>
</dbReference>
<sequence>MNLLPSKKAVASMAVGLMAIPFAMGMSPTSHHTSPSPHTLAAASASATPRYLSARMFTVQPGDTLSSIAWQFHTTVSALATLNHIANPNEIRVGQVLTIGYGGADRGTAVSSAALPFTDARSTYTVQPGNTLGGIAFQFHVTVSQLMSWNNLSNPNFISVGQVLTIAGPAAQAPSTPAPAPSASGNRSEYVVQAGNTLAGIAQQFGLSWETLASYNHLSNPNVLNVGQVLAIPSGAQASTSAAVQLPAQNASISFGQAIVQTAERYLGVPYVWGGASPATGFDCSGLVQYVFQQNGIPMPRTSWAQYDYVTKIPESQLQPGDLVFFSTDGPGASHVGIYIGSDPSLGYSQAFIEAPAPGQTVMVSNLDAPFYVDHYYGAGFVNQ</sequence>
<dbReference type="InterPro" id="IPR051202">
    <property type="entry name" value="Peptidase_C40"/>
</dbReference>
<evidence type="ECO:0000256" key="5">
    <source>
        <dbReference type="ARBA" id="ARBA00022801"/>
    </source>
</evidence>
<gene>
    <name evidence="10" type="ORF">BXT84_04770</name>
</gene>
<feature type="chain" id="PRO_5045864300" evidence="7">
    <location>
        <begin position="24"/>
        <end position="384"/>
    </location>
</feature>
<dbReference type="SUPFAM" id="SSF54106">
    <property type="entry name" value="LysM domain"/>
    <property type="match status" value="3"/>
</dbReference>
<evidence type="ECO:0000256" key="1">
    <source>
        <dbReference type="ARBA" id="ARBA00007074"/>
    </source>
</evidence>
<dbReference type="Proteomes" id="UP000325292">
    <property type="component" value="Chromosome"/>
</dbReference>
<evidence type="ECO:0000256" key="6">
    <source>
        <dbReference type="ARBA" id="ARBA00022807"/>
    </source>
</evidence>
<dbReference type="Gene3D" id="3.10.350.10">
    <property type="entry name" value="LysM domain"/>
    <property type="match status" value="3"/>
</dbReference>
<dbReference type="InterPro" id="IPR000064">
    <property type="entry name" value="NLP_P60_dom"/>
</dbReference>
<evidence type="ECO:0000259" key="8">
    <source>
        <dbReference type="PROSITE" id="PS51782"/>
    </source>
</evidence>
<keyword evidence="4" id="KW-0677">Repeat</keyword>
<organism evidence="10 11">
    <name type="scientific">Sulfobacillus thermotolerans</name>
    <dbReference type="NCBI Taxonomy" id="338644"/>
    <lineage>
        <taxon>Bacteria</taxon>
        <taxon>Bacillati</taxon>
        <taxon>Bacillota</taxon>
        <taxon>Clostridia</taxon>
        <taxon>Eubacteriales</taxon>
        <taxon>Clostridiales Family XVII. Incertae Sedis</taxon>
        <taxon>Sulfobacillus</taxon>
    </lineage>
</organism>
<keyword evidence="5" id="KW-0378">Hydrolase</keyword>
<evidence type="ECO:0000256" key="3">
    <source>
        <dbReference type="ARBA" id="ARBA00022729"/>
    </source>
</evidence>
<dbReference type="PROSITE" id="PS51935">
    <property type="entry name" value="NLPC_P60"/>
    <property type="match status" value="1"/>
</dbReference>
<dbReference type="Pfam" id="PF01476">
    <property type="entry name" value="LysM"/>
    <property type="match status" value="3"/>
</dbReference>
<feature type="domain" description="LysM" evidence="8">
    <location>
        <begin position="55"/>
        <end position="99"/>
    </location>
</feature>
<dbReference type="InterPro" id="IPR038765">
    <property type="entry name" value="Papain-like_cys_pep_sf"/>
</dbReference>
<feature type="domain" description="NlpC/P60" evidence="9">
    <location>
        <begin position="253"/>
        <end position="383"/>
    </location>
</feature>
<comment type="similarity">
    <text evidence="1">Belongs to the peptidase C40 family.</text>
</comment>
<protein>
    <submittedName>
        <fullName evidence="10">Peptidoglycan endopeptidase</fullName>
    </submittedName>
</protein>
<evidence type="ECO:0000259" key="9">
    <source>
        <dbReference type="PROSITE" id="PS51935"/>
    </source>
</evidence>
<evidence type="ECO:0000313" key="11">
    <source>
        <dbReference type="Proteomes" id="UP000325292"/>
    </source>
</evidence>
<feature type="domain" description="LysM" evidence="8">
    <location>
        <begin position="188"/>
        <end position="232"/>
    </location>
</feature>
<keyword evidence="11" id="KW-1185">Reference proteome</keyword>
<dbReference type="PANTHER" id="PTHR47053:SF1">
    <property type="entry name" value="MUREIN DD-ENDOPEPTIDASE MEPH-RELATED"/>
    <property type="match status" value="1"/>
</dbReference>
<dbReference type="PANTHER" id="PTHR47053">
    <property type="entry name" value="MUREIN DD-ENDOPEPTIDASE MEPH-RELATED"/>
    <property type="match status" value="1"/>
</dbReference>
<dbReference type="Pfam" id="PF00877">
    <property type="entry name" value="NLPC_P60"/>
    <property type="match status" value="1"/>
</dbReference>
<keyword evidence="3 7" id="KW-0732">Signal</keyword>
<dbReference type="PROSITE" id="PS51782">
    <property type="entry name" value="LYSM"/>
    <property type="match status" value="3"/>
</dbReference>
<proteinExistence type="inferred from homology"/>
<feature type="domain" description="LysM" evidence="8">
    <location>
        <begin position="122"/>
        <end position="166"/>
    </location>
</feature>
<feature type="signal peptide" evidence="7">
    <location>
        <begin position="1"/>
        <end position="23"/>
    </location>
</feature>
<reference evidence="10 11" key="1">
    <citation type="journal article" date="2019" name="Sci. Rep.">
        <title>Sulfobacillus thermotolerans: new insights into resistance and metabolic capacities of acidophilic chemolithotrophs.</title>
        <authorList>
            <person name="Panyushkina A.E."/>
            <person name="Babenko V.V."/>
            <person name="Nikitina A.S."/>
            <person name="Selezneva O.V."/>
            <person name="Tsaplina I.A."/>
            <person name="Letarova M.A."/>
            <person name="Kostryukova E.S."/>
            <person name="Letarov A.V."/>
        </authorList>
    </citation>
    <scope>NUCLEOTIDE SEQUENCE [LARGE SCALE GENOMIC DNA]</scope>
    <source>
        <strain evidence="10 11">Kr1</strain>
    </source>
</reference>
<keyword evidence="2" id="KW-0645">Protease</keyword>
<dbReference type="InterPro" id="IPR036779">
    <property type="entry name" value="LysM_dom_sf"/>
</dbReference>
<dbReference type="SMART" id="SM00257">
    <property type="entry name" value="LysM"/>
    <property type="match status" value="3"/>
</dbReference>
<dbReference type="InterPro" id="IPR018392">
    <property type="entry name" value="LysM"/>
</dbReference>
<evidence type="ECO:0000256" key="4">
    <source>
        <dbReference type="ARBA" id="ARBA00022737"/>
    </source>
</evidence>
<evidence type="ECO:0000256" key="2">
    <source>
        <dbReference type="ARBA" id="ARBA00022670"/>
    </source>
</evidence>
<evidence type="ECO:0000256" key="7">
    <source>
        <dbReference type="SAM" id="SignalP"/>
    </source>
</evidence>
<name>A0ABN5H009_9FIRM</name>
<accession>A0ABN5H009</accession>
<evidence type="ECO:0000313" key="10">
    <source>
        <dbReference type="EMBL" id="AUW93351.1"/>
    </source>
</evidence>
<dbReference type="CDD" id="cd00118">
    <property type="entry name" value="LysM"/>
    <property type="match status" value="3"/>
</dbReference>
<dbReference type="Gene3D" id="3.90.1720.10">
    <property type="entry name" value="endopeptidase domain like (from Nostoc punctiforme)"/>
    <property type="match status" value="1"/>
</dbReference>
<keyword evidence="6" id="KW-0788">Thiol protease</keyword>